<evidence type="ECO:0000256" key="22">
    <source>
        <dbReference type="SAM" id="Phobius"/>
    </source>
</evidence>
<dbReference type="FunFam" id="3.30.200.20:FF:000432">
    <property type="entry name" value="LRR receptor-like serine/threonine-protein kinase EFR"/>
    <property type="match status" value="1"/>
</dbReference>
<dbReference type="STRING" id="337451.A0A3S3N2V1"/>
<evidence type="ECO:0000256" key="13">
    <source>
        <dbReference type="ARBA" id="ARBA00022777"/>
    </source>
</evidence>
<dbReference type="Pfam" id="PF13855">
    <property type="entry name" value="LRR_8"/>
    <property type="match status" value="1"/>
</dbReference>
<protein>
    <recommendedName>
        <fullName evidence="3">non-specific serine/threonine protein kinase</fullName>
        <ecNumber evidence="3">2.7.11.1</ecNumber>
    </recommendedName>
</protein>
<evidence type="ECO:0000256" key="18">
    <source>
        <dbReference type="ARBA" id="ARBA00023180"/>
    </source>
</evidence>
<dbReference type="OrthoDB" id="676979at2759"/>
<proteinExistence type="inferred from homology"/>
<evidence type="ECO:0000256" key="11">
    <source>
        <dbReference type="ARBA" id="ARBA00022737"/>
    </source>
</evidence>
<keyword evidence="17" id="KW-0675">Receptor</keyword>
<feature type="domain" description="Protein kinase" evidence="23">
    <location>
        <begin position="725"/>
        <end position="1033"/>
    </location>
</feature>
<dbReference type="PROSITE" id="PS00108">
    <property type="entry name" value="PROTEIN_KINASE_ST"/>
    <property type="match status" value="1"/>
</dbReference>
<comment type="catalytic activity">
    <reaction evidence="20">
        <text>L-seryl-[protein] + ATP = O-phospho-L-seryl-[protein] + ADP + H(+)</text>
        <dbReference type="Rhea" id="RHEA:17989"/>
        <dbReference type="Rhea" id="RHEA-COMP:9863"/>
        <dbReference type="Rhea" id="RHEA-COMP:11604"/>
        <dbReference type="ChEBI" id="CHEBI:15378"/>
        <dbReference type="ChEBI" id="CHEBI:29999"/>
        <dbReference type="ChEBI" id="CHEBI:30616"/>
        <dbReference type="ChEBI" id="CHEBI:83421"/>
        <dbReference type="ChEBI" id="CHEBI:456216"/>
        <dbReference type="EC" id="2.7.11.1"/>
    </reaction>
</comment>
<evidence type="ECO:0000256" key="8">
    <source>
        <dbReference type="ARBA" id="ARBA00022679"/>
    </source>
</evidence>
<dbReference type="PANTHER" id="PTHR27008">
    <property type="entry name" value="OS04G0122200 PROTEIN"/>
    <property type="match status" value="1"/>
</dbReference>
<keyword evidence="13 24" id="KW-0418">Kinase</keyword>
<dbReference type="InterPro" id="IPR011009">
    <property type="entry name" value="Kinase-like_dom_sf"/>
</dbReference>
<evidence type="ECO:0000256" key="4">
    <source>
        <dbReference type="ARBA" id="ARBA00022475"/>
    </source>
</evidence>
<dbReference type="Pfam" id="PF00560">
    <property type="entry name" value="LRR_1"/>
    <property type="match status" value="4"/>
</dbReference>
<keyword evidence="8" id="KW-0808">Transferase</keyword>
<evidence type="ECO:0000256" key="6">
    <source>
        <dbReference type="ARBA" id="ARBA00022553"/>
    </source>
</evidence>
<dbReference type="Pfam" id="PF00069">
    <property type="entry name" value="Pkinase"/>
    <property type="match status" value="1"/>
</dbReference>
<name>A0A3S3N2V1_9MAGN</name>
<keyword evidence="10" id="KW-0732">Signal</keyword>
<evidence type="ECO:0000256" key="10">
    <source>
        <dbReference type="ARBA" id="ARBA00022729"/>
    </source>
</evidence>
<evidence type="ECO:0000256" key="14">
    <source>
        <dbReference type="ARBA" id="ARBA00022840"/>
    </source>
</evidence>
<dbReference type="InterPro" id="IPR017441">
    <property type="entry name" value="Protein_kinase_ATP_BS"/>
</dbReference>
<evidence type="ECO:0000256" key="3">
    <source>
        <dbReference type="ARBA" id="ARBA00012513"/>
    </source>
</evidence>
<evidence type="ECO:0000256" key="19">
    <source>
        <dbReference type="ARBA" id="ARBA00047899"/>
    </source>
</evidence>
<dbReference type="SUPFAM" id="SSF56112">
    <property type="entry name" value="Protein kinase-like (PK-like)"/>
    <property type="match status" value="1"/>
</dbReference>
<evidence type="ECO:0000313" key="24">
    <source>
        <dbReference type="EMBL" id="RWR91241.1"/>
    </source>
</evidence>
<dbReference type="InterPro" id="IPR051809">
    <property type="entry name" value="Plant_receptor-like_S/T_kinase"/>
</dbReference>
<dbReference type="EMBL" id="QPKB01000008">
    <property type="protein sequence ID" value="RWR91241.1"/>
    <property type="molecule type" value="Genomic_DNA"/>
</dbReference>
<dbReference type="CDD" id="cd14066">
    <property type="entry name" value="STKc_IRAK"/>
    <property type="match status" value="1"/>
</dbReference>
<evidence type="ECO:0000256" key="15">
    <source>
        <dbReference type="ARBA" id="ARBA00022989"/>
    </source>
</evidence>
<comment type="catalytic activity">
    <reaction evidence="19">
        <text>L-threonyl-[protein] + ATP = O-phospho-L-threonyl-[protein] + ADP + H(+)</text>
        <dbReference type="Rhea" id="RHEA:46608"/>
        <dbReference type="Rhea" id="RHEA-COMP:11060"/>
        <dbReference type="Rhea" id="RHEA-COMP:11605"/>
        <dbReference type="ChEBI" id="CHEBI:15378"/>
        <dbReference type="ChEBI" id="CHEBI:30013"/>
        <dbReference type="ChEBI" id="CHEBI:30616"/>
        <dbReference type="ChEBI" id="CHEBI:61977"/>
        <dbReference type="ChEBI" id="CHEBI:456216"/>
        <dbReference type="EC" id="2.7.11.1"/>
    </reaction>
</comment>
<comment type="similarity">
    <text evidence="2">Belongs to the protein kinase superfamily. Ser/Thr protein kinase family.</text>
</comment>
<dbReference type="SMART" id="SM00220">
    <property type="entry name" value="S_TKc"/>
    <property type="match status" value="1"/>
</dbReference>
<dbReference type="Gene3D" id="3.80.10.10">
    <property type="entry name" value="Ribonuclease Inhibitor"/>
    <property type="match status" value="3"/>
</dbReference>
<dbReference type="InterPro" id="IPR032675">
    <property type="entry name" value="LRR_dom_sf"/>
</dbReference>
<keyword evidence="18" id="KW-0325">Glycoprotein</keyword>
<evidence type="ECO:0000256" key="21">
    <source>
        <dbReference type="PROSITE-ProRule" id="PRU10141"/>
    </source>
</evidence>
<keyword evidence="16 22" id="KW-0472">Membrane</keyword>
<dbReference type="AlphaFoldDB" id="A0A3S3N2V1"/>
<dbReference type="PANTHER" id="PTHR27008:SF592">
    <property type="entry name" value="LEUCINE-RICH REPEAT RECEPTOR-LIKE PROTEIN KINASE FAMILY PROTEIN-RELATED"/>
    <property type="match status" value="1"/>
</dbReference>
<evidence type="ECO:0000256" key="7">
    <source>
        <dbReference type="ARBA" id="ARBA00022614"/>
    </source>
</evidence>
<dbReference type="SUPFAM" id="SSF52058">
    <property type="entry name" value="L domain-like"/>
    <property type="match status" value="3"/>
</dbReference>
<evidence type="ECO:0000256" key="5">
    <source>
        <dbReference type="ARBA" id="ARBA00022527"/>
    </source>
</evidence>
<dbReference type="InterPro" id="IPR013210">
    <property type="entry name" value="LRR_N_plant-typ"/>
</dbReference>
<evidence type="ECO:0000256" key="1">
    <source>
        <dbReference type="ARBA" id="ARBA00004251"/>
    </source>
</evidence>
<evidence type="ECO:0000256" key="20">
    <source>
        <dbReference type="ARBA" id="ARBA00048679"/>
    </source>
</evidence>
<keyword evidence="11" id="KW-0677">Repeat</keyword>
<dbReference type="InterPro" id="IPR055414">
    <property type="entry name" value="LRR_R13L4/SHOC2-like"/>
</dbReference>
<dbReference type="GO" id="GO:0005886">
    <property type="term" value="C:plasma membrane"/>
    <property type="evidence" value="ECO:0007669"/>
    <property type="project" value="UniProtKB-SubCell"/>
</dbReference>
<dbReference type="FunFam" id="3.80.10.10:FF:000383">
    <property type="entry name" value="Leucine-rich repeat receptor protein kinase EMS1"/>
    <property type="match status" value="1"/>
</dbReference>
<dbReference type="InterPro" id="IPR000719">
    <property type="entry name" value="Prot_kinase_dom"/>
</dbReference>
<dbReference type="GO" id="GO:0004674">
    <property type="term" value="F:protein serine/threonine kinase activity"/>
    <property type="evidence" value="ECO:0007669"/>
    <property type="project" value="UniProtKB-KW"/>
</dbReference>
<dbReference type="Proteomes" id="UP000283530">
    <property type="component" value="Unassembled WGS sequence"/>
</dbReference>
<dbReference type="GO" id="GO:0005524">
    <property type="term" value="F:ATP binding"/>
    <property type="evidence" value="ECO:0007669"/>
    <property type="project" value="UniProtKB-UniRule"/>
</dbReference>
<evidence type="ECO:0000259" key="23">
    <source>
        <dbReference type="PROSITE" id="PS50011"/>
    </source>
</evidence>
<dbReference type="SMART" id="SM00369">
    <property type="entry name" value="LRR_TYP"/>
    <property type="match status" value="6"/>
</dbReference>
<keyword evidence="7" id="KW-0433">Leucine-rich repeat</keyword>
<dbReference type="PROSITE" id="PS00107">
    <property type="entry name" value="PROTEIN_KINASE_ATP"/>
    <property type="match status" value="1"/>
</dbReference>
<dbReference type="EC" id="2.7.11.1" evidence="3"/>
<sequence>MERCIHLLCRAKMVPPTSDNSVIVFWSLLLLNSINLICYAQSQTPLTNETDKLALLAFKDQISVDPNRILSSWNDSLHFCMWDGVTCDRRHSQRVTALNLVNQSLVGYLSPHIGNLTFLRYINISSNSFQGQIPQEVGRLSRLRILDLYSNTFNGEIPKNLSHCLKLEYIDFYGNMLVGKISPDVGSLSKLYRLGLRRNKLVGHIPSSLGNLSSLVVLDLEDNILDGSIPRELGQLANLWYLLMGQNKLYGNIPFSLYNLSLIRLFDVAVNCLDGSLPAELGLLLPNLEGLFMGRNRFTGPIPVSLGNASRLTILDFGANNFSGSMPKNLGGLKGLEQLNVEINQLVSENDEEFTFITSLINCSDLQMLALDRNLFRGALPVSIANLSTKLTGLWLGGNQFFGAIPSGIENLTNLMSLGLEVNLFTGTIPIHLMKLRRLQALYMDENKLSGQIPISLGNLTHLYYLDLSRNDLYGSIPLSLGYCQQLQYLYLNDNNLNGTIPEQVLNIPTLLELNMGMNSLSGSLPLGTGKSKNLIALTIFNNGLSGEIPSTLGSCVKLEVLYMQGNLFHGSIPPSLCALVALQVLDLSHNNLTGIIPRDLAKLSFLQYLNFSFNNLEGEVPENGIFQNASVVSIRGNNKLCGGIPELQLPKCPKHDLKKQERPHSHREIILVVVAVVLFLFLLLLCFIGTRSKKLREKISFISFKKESFLRVTHGELLRATDGFSSANLIGVGSYSSVYKGILSHMETIVAIKVLRLQQRKASKSFLTECKVLRSIRHRNIVRILTVCSSLDFSGNDFKALVLEYMPNGSLDSWLHSSANGDERLQLKSLSFVQRLNAAIDIACALDYLHNHCQAPIIHCDLKPSNVLLDEDMVAHVGDFGLARILSEDFNYSQSQSNSLTIRGTIGYVAPEYGTGAITSTSGDVYSYGIVLLEMLTGKRPSDDMFENNLSLHQFAKMALPERVMEIIDHGLLSEEIEIIGHSENPNNIRSKMQEALISLVEIGVYCSHESPKERMEMKDVVIEMQKVKGFYLRC</sequence>
<dbReference type="FunFam" id="3.80.10.10:FF:000288">
    <property type="entry name" value="LRR receptor-like serine/threonine-protein kinase EFR"/>
    <property type="match status" value="1"/>
</dbReference>
<dbReference type="InterPro" id="IPR001611">
    <property type="entry name" value="Leu-rich_rpt"/>
</dbReference>
<organism evidence="24 25">
    <name type="scientific">Cinnamomum micranthum f. kanehirae</name>
    <dbReference type="NCBI Taxonomy" id="337451"/>
    <lineage>
        <taxon>Eukaryota</taxon>
        <taxon>Viridiplantae</taxon>
        <taxon>Streptophyta</taxon>
        <taxon>Embryophyta</taxon>
        <taxon>Tracheophyta</taxon>
        <taxon>Spermatophyta</taxon>
        <taxon>Magnoliopsida</taxon>
        <taxon>Magnoliidae</taxon>
        <taxon>Laurales</taxon>
        <taxon>Lauraceae</taxon>
        <taxon>Cinnamomum</taxon>
    </lineage>
</organism>
<feature type="transmembrane region" description="Helical" evidence="22">
    <location>
        <begin position="670"/>
        <end position="689"/>
    </location>
</feature>
<dbReference type="InterPro" id="IPR003591">
    <property type="entry name" value="Leu-rich_rpt_typical-subtyp"/>
</dbReference>
<keyword evidence="15 22" id="KW-1133">Transmembrane helix</keyword>
<dbReference type="PROSITE" id="PS51450">
    <property type="entry name" value="LRR"/>
    <property type="match status" value="1"/>
</dbReference>
<dbReference type="FunFam" id="3.80.10.10:FF:000275">
    <property type="entry name" value="Leucine-rich repeat receptor-like protein kinase"/>
    <property type="match status" value="1"/>
</dbReference>
<dbReference type="InterPro" id="IPR008271">
    <property type="entry name" value="Ser/Thr_kinase_AS"/>
</dbReference>
<keyword evidence="25" id="KW-1185">Reference proteome</keyword>
<evidence type="ECO:0000256" key="16">
    <source>
        <dbReference type="ARBA" id="ARBA00023136"/>
    </source>
</evidence>
<reference evidence="24 25" key="1">
    <citation type="journal article" date="2019" name="Nat. Plants">
        <title>Stout camphor tree genome fills gaps in understanding of flowering plant genome evolution.</title>
        <authorList>
            <person name="Chaw S.M."/>
            <person name="Liu Y.C."/>
            <person name="Wu Y.W."/>
            <person name="Wang H.Y."/>
            <person name="Lin C.I."/>
            <person name="Wu C.S."/>
            <person name="Ke H.M."/>
            <person name="Chang L.Y."/>
            <person name="Hsu C.Y."/>
            <person name="Yang H.T."/>
            <person name="Sudianto E."/>
            <person name="Hsu M.H."/>
            <person name="Wu K.P."/>
            <person name="Wang L.N."/>
            <person name="Leebens-Mack J.H."/>
            <person name="Tsai I.J."/>
        </authorList>
    </citation>
    <scope>NUCLEOTIDE SEQUENCE [LARGE SCALE GENOMIC DNA]</scope>
    <source>
        <strain evidence="25">cv. Chaw 1501</strain>
        <tissue evidence="24">Young leaves</tissue>
    </source>
</reference>
<evidence type="ECO:0000256" key="12">
    <source>
        <dbReference type="ARBA" id="ARBA00022741"/>
    </source>
</evidence>
<evidence type="ECO:0000313" key="25">
    <source>
        <dbReference type="Proteomes" id="UP000283530"/>
    </source>
</evidence>
<evidence type="ECO:0000256" key="2">
    <source>
        <dbReference type="ARBA" id="ARBA00008684"/>
    </source>
</evidence>
<comment type="subcellular location">
    <subcellularLocation>
        <location evidence="1">Cell membrane</location>
        <topology evidence="1">Single-pass type I membrane protein</topology>
    </subcellularLocation>
</comment>
<dbReference type="PROSITE" id="PS50011">
    <property type="entry name" value="PROTEIN_KINASE_DOM"/>
    <property type="match status" value="1"/>
</dbReference>
<accession>A0A3S3N2V1</accession>
<evidence type="ECO:0000256" key="9">
    <source>
        <dbReference type="ARBA" id="ARBA00022692"/>
    </source>
</evidence>
<feature type="binding site" evidence="21">
    <location>
        <position position="754"/>
    </location>
    <ligand>
        <name>ATP</name>
        <dbReference type="ChEBI" id="CHEBI:30616"/>
    </ligand>
</feature>
<dbReference type="Gene3D" id="3.30.200.20">
    <property type="entry name" value="Phosphorylase Kinase, domain 1"/>
    <property type="match status" value="1"/>
</dbReference>
<comment type="caution">
    <text evidence="24">The sequence shown here is derived from an EMBL/GenBank/DDBJ whole genome shotgun (WGS) entry which is preliminary data.</text>
</comment>
<gene>
    <name evidence="24" type="ORF">CKAN_02038800</name>
</gene>
<evidence type="ECO:0000256" key="17">
    <source>
        <dbReference type="ARBA" id="ARBA00023170"/>
    </source>
</evidence>
<keyword evidence="5" id="KW-0723">Serine/threonine-protein kinase</keyword>
<dbReference type="Gene3D" id="1.10.510.10">
    <property type="entry name" value="Transferase(Phosphotransferase) domain 1"/>
    <property type="match status" value="1"/>
</dbReference>
<keyword evidence="4" id="KW-1003">Cell membrane</keyword>
<keyword evidence="12 21" id="KW-0547">Nucleotide-binding</keyword>
<dbReference type="Pfam" id="PF08263">
    <property type="entry name" value="LRRNT_2"/>
    <property type="match status" value="1"/>
</dbReference>
<dbReference type="FunFam" id="1.10.510.10:FF:000358">
    <property type="entry name" value="Putative leucine-rich repeat receptor-like serine/threonine-protein kinase"/>
    <property type="match status" value="1"/>
</dbReference>
<keyword evidence="6" id="KW-0597">Phosphoprotein</keyword>
<keyword evidence="14 21" id="KW-0067">ATP-binding</keyword>
<keyword evidence="9 22" id="KW-0812">Transmembrane</keyword>
<dbReference type="Pfam" id="PF23598">
    <property type="entry name" value="LRR_14"/>
    <property type="match status" value="1"/>
</dbReference>